<proteinExistence type="predicted"/>
<keyword evidence="1" id="KW-1133">Transmembrane helix</keyword>
<evidence type="ECO:0000313" key="3">
    <source>
        <dbReference type="Proteomes" id="UP000000692"/>
    </source>
</evidence>
<accession>F9YB65</accession>
<geneLocation type="plasmid" evidence="3">
    <name>pKVU_100</name>
</geneLocation>
<evidence type="ECO:0000256" key="1">
    <source>
        <dbReference type="SAM" id="Phobius"/>
    </source>
</evidence>
<feature type="transmembrane region" description="Helical" evidence="1">
    <location>
        <begin position="48"/>
        <end position="67"/>
    </location>
</feature>
<sequence length="169" mass="17670">MGAGLAGVIVLYNARHKENAFGPVLMGGCRLLVYVGAAIALTATPAPILWLGAALLMAHVMGLTYLAKAEGAGQIWPLAALAAAPLWGLWMAVQMPVLLPFVLALIAAVLTGLHFARRRQFGRAIPTLIAAIALLDAMLIASVGQTGLALLAALGFPLTLWLQKWVRGT</sequence>
<reference evidence="2 3" key="1">
    <citation type="journal article" date="2011" name="J. Bacteriol.">
        <title>Complete genome sequence of the industrial strain Ketogulonicigenium vulgare WSH-001.</title>
        <authorList>
            <person name="Liu L."/>
            <person name="Li Y."/>
            <person name="Zhang J."/>
            <person name="Zhou Z."/>
            <person name="Liu J."/>
            <person name="Li X."/>
            <person name="Zhou J."/>
            <person name="Du G."/>
            <person name="Wang L."/>
            <person name="Chen J."/>
        </authorList>
    </citation>
    <scope>NUCLEOTIDE SEQUENCE [LARGE SCALE GENOMIC DNA]</scope>
    <source>
        <strain evidence="2 3">WSH-001</strain>
        <plasmid evidence="3">pKVU_100</plasmid>
    </source>
</reference>
<keyword evidence="2" id="KW-0808">Transferase</keyword>
<organism evidence="2 3">
    <name type="scientific">Ketogulonicigenium vulgare (strain WSH-001)</name>
    <dbReference type="NCBI Taxonomy" id="759362"/>
    <lineage>
        <taxon>Bacteria</taxon>
        <taxon>Pseudomonadati</taxon>
        <taxon>Pseudomonadota</taxon>
        <taxon>Alphaproteobacteria</taxon>
        <taxon>Rhodobacterales</taxon>
        <taxon>Roseobacteraceae</taxon>
        <taxon>Ketogulonicigenium</taxon>
    </lineage>
</organism>
<dbReference type="AlphaFoldDB" id="F9YB65"/>
<dbReference type="KEGG" id="kvl:KVU_PA0200"/>
<dbReference type="Proteomes" id="UP000000692">
    <property type="component" value="Plasmid 1"/>
</dbReference>
<keyword evidence="1" id="KW-0472">Membrane</keyword>
<feature type="transmembrane region" description="Helical" evidence="1">
    <location>
        <begin position="20"/>
        <end position="42"/>
    </location>
</feature>
<dbReference type="HOGENOM" id="CLU_1576413_0_0_5"/>
<keyword evidence="1" id="KW-0812">Transmembrane</keyword>
<evidence type="ECO:0000313" key="2">
    <source>
        <dbReference type="EMBL" id="AEM42617.1"/>
    </source>
</evidence>
<dbReference type="EC" id="2.5.1.-" evidence="2"/>
<gene>
    <name evidence="2" type="ordered locus">KVU_PA0200</name>
</gene>
<feature type="transmembrane region" description="Helical" evidence="1">
    <location>
        <begin position="74"/>
        <end position="92"/>
    </location>
</feature>
<dbReference type="EMBL" id="CP002019">
    <property type="protein sequence ID" value="AEM42617.1"/>
    <property type="molecule type" value="Genomic_DNA"/>
</dbReference>
<dbReference type="GO" id="GO:0016740">
    <property type="term" value="F:transferase activity"/>
    <property type="evidence" value="ECO:0007669"/>
    <property type="project" value="UniProtKB-KW"/>
</dbReference>
<name>F9YB65_KETVW</name>
<keyword evidence="3" id="KW-1185">Reference proteome</keyword>
<keyword evidence="2" id="KW-0614">Plasmid</keyword>
<dbReference type="OrthoDB" id="8559716at2"/>
<feature type="transmembrane region" description="Helical" evidence="1">
    <location>
        <begin position="128"/>
        <end position="156"/>
    </location>
</feature>
<protein>
    <submittedName>
        <fullName evidence="2">UbiA prenyltransferase</fullName>
        <ecNumber evidence="2">2.5.1.-</ecNumber>
    </submittedName>
</protein>
<feature type="transmembrane region" description="Helical" evidence="1">
    <location>
        <begin position="98"/>
        <end position="116"/>
    </location>
</feature>